<dbReference type="InterPro" id="IPR003369">
    <property type="entry name" value="TatA/B/E"/>
</dbReference>
<reference evidence="11" key="1">
    <citation type="submission" date="2006-10" db="EMBL/GenBank/DDBJ databases">
        <title>Complete sequence of Solibacter usitatus Ellin6076.</title>
        <authorList>
            <consortium name="US DOE Joint Genome Institute"/>
            <person name="Copeland A."/>
            <person name="Lucas S."/>
            <person name="Lapidus A."/>
            <person name="Barry K."/>
            <person name="Detter J.C."/>
            <person name="Glavina del Rio T."/>
            <person name="Hammon N."/>
            <person name="Israni S."/>
            <person name="Dalin E."/>
            <person name="Tice H."/>
            <person name="Pitluck S."/>
            <person name="Thompson L.S."/>
            <person name="Brettin T."/>
            <person name="Bruce D."/>
            <person name="Han C."/>
            <person name="Tapia R."/>
            <person name="Gilna P."/>
            <person name="Schmutz J."/>
            <person name="Larimer F."/>
            <person name="Land M."/>
            <person name="Hauser L."/>
            <person name="Kyrpides N."/>
            <person name="Mikhailova N."/>
            <person name="Janssen P.H."/>
            <person name="Kuske C.R."/>
            <person name="Richardson P."/>
        </authorList>
    </citation>
    <scope>NUCLEOTIDE SEQUENCE</scope>
    <source>
        <strain evidence="11">Ellin6076</strain>
    </source>
</reference>
<gene>
    <name evidence="9" type="primary">tatA</name>
    <name evidence="11" type="ordered locus">Acid_2827</name>
</gene>
<evidence type="ECO:0000256" key="7">
    <source>
        <dbReference type="ARBA" id="ARBA00023136"/>
    </source>
</evidence>
<evidence type="ECO:0000256" key="1">
    <source>
        <dbReference type="ARBA" id="ARBA00004167"/>
    </source>
</evidence>
<evidence type="ECO:0000256" key="8">
    <source>
        <dbReference type="ARBA" id="ARBA00025340"/>
    </source>
</evidence>
<dbReference type="HAMAP" id="MF_00236">
    <property type="entry name" value="TatA_E"/>
    <property type="match status" value="1"/>
</dbReference>
<evidence type="ECO:0000256" key="2">
    <source>
        <dbReference type="ARBA" id="ARBA00022448"/>
    </source>
</evidence>
<dbReference type="HOGENOM" id="CLU_1651015_0_0_0"/>
<dbReference type="InterPro" id="IPR006312">
    <property type="entry name" value="TatA/E"/>
</dbReference>
<dbReference type="Gene3D" id="1.20.5.3310">
    <property type="match status" value="1"/>
</dbReference>
<keyword evidence="2 9" id="KW-0813">Transport</keyword>
<dbReference type="PANTHER" id="PTHR33162">
    <property type="entry name" value="SEC-INDEPENDENT PROTEIN TRANSLOCASE PROTEIN TATA, CHLOROPLASTIC"/>
    <property type="match status" value="1"/>
</dbReference>
<dbReference type="AlphaFoldDB" id="Q023M7"/>
<keyword evidence="3 9" id="KW-0812">Transmembrane</keyword>
<keyword evidence="9" id="KW-1003">Cell membrane</keyword>
<dbReference type="PANTHER" id="PTHR33162:SF1">
    <property type="entry name" value="SEC-INDEPENDENT PROTEIN TRANSLOCASE PROTEIN TATA, CHLOROPLASTIC"/>
    <property type="match status" value="1"/>
</dbReference>
<dbReference type="GO" id="GO:0006886">
    <property type="term" value="P:intracellular protein transport"/>
    <property type="evidence" value="ECO:0007669"/>
    <property type="project" value="UniProtKB-ARBA"/>
</dbReference>
<dbReference type="GO" id="GO:0043953">
    <property type="term" value="P:protein transport by the Tat complex"/>
    <property type="evidence" value="ECO:0007669"/>
    <property type="project" value="UniProtKB-UniRule"/>
</dbReference>
<evidence type="ECO:0000256" key="9">
    <source>
        <dbReference type="HAMAP-Rule" id="MF_00236"/>
    </source>
</evidence>
<comment type="similarity">
    <text evidence="9">Belongs to the TatA/E family.</text>
</comment>
<dbReference type="GO" id="GO:0008320">
    <property type="term" value="F:protein transmembrane transporter activity"/>
    <property type="evidence" value="ECO:0007669"/>
    <property type="project" value="UniProtKB-UniRule"/>
</dbReference>
<keyword evidence="4 9" id="KW-0653">Protein transport</keyword>
<accession>Q023M7</accession>
<keyword evidence="7 9" id="KW-0472">Membrane</keyword>
<keyword evidence="6 9" id="KW-0811">Translocation</keyword>
<dbReference type="eggNOG" id="COG1826">
    <property type="taxonomic scope" value="Bacteria"/>
</dbReference>
<sequence length="160" mass="17350">MGPLGWPETVFIFFLALILFGPKKLPELGRTVGKALTEFRRASNELKSTFDREMKSLEQETESFREVANQYQADTYNYDYSSYESTYEGSYGNETYDSTATTPSTISASATQDAESPAGLPEGTVAHGSEAVAVNEGSGHVPETSGHDPHANVTPSEHSA</sequence>
<name>Q023M7_SOLUE</name>
<proteinExistence type="inferred from homology"/>
<evidence type="ECO:0000256" key="6">
    <source>
        <dbReference type="ARBA" id="ARBA00023010"/>
    </source>
</evidence>
<organism evidence="11">
    <name type="scientific">Solibacter usitatus (strain Ellin6076)</name>
    <dbReference type="NCBI Taxonomy" id="234267"/>
    <lineage>
        <taxon>Bacteria</taxon>
        <taxon>Pseudomonadati</taxon>
        <taxon>Acidobacteriota</taxon>
        <taxon>Terriglobia</taxon>
        <taxon>Bryobacterales</taxon>
        <taxon>Solibacteraceae</taxon>
        <taxon>Candidatus Solibacter</taxon>
    </lineage>
</organism>
<dbReference type="PRINTS" id="PR01506">
    <property type="entry name" value="TATBPROTEIN"/>
</dbReference>
<dbReference type="KEGG" id="sus:Acid_2827"/>
<comment type="subunit">
    <text evidence="9">Forms a complex with TatC.</text>
</comment>
<evidence type="ECO:0000256" key="3">
    <source>
        <dbReference type="ARBA" id="ARBA00022692"/>
    </source>
</evidence>
<dbReference type="OrthoDB" id="9800908at2"/>
<dbReference type="InParanoid" id="Q023M7"/>
<dbReference type="GO" id="GO:0033281">
    <property type="term" value="C:TAT protein transport complex"/>
    <property type="evidence" value="ECO:0007669"/>
    <property type="project" value="UniProtKB-UniRule"/>
</dbReference>
<evidence type="ECO:0000256" key="4">
    <source>
        <dbReference type="ARBA" id="ARBA00022927"/>
    </source>
</evidence>
<dbReference type="NCBIfam" id="NF011430">
    <property type="entry name" value="PRK14861.1"/>
    <property type="match status" value="1"/>
</dbReference>
<comment type="subcellular location">
    <subcellularLocation>
        <location evidence="9">Cell membrane</location>
        <topology evidence="9">Single-pass membrane protein</topology>
    </subcellularLocation>
    <subcellularLocation>
        <location evidence="1">Membrane</location>
        <topology evidence="1">Single-pass membrane protein</topology>
    </subcellularLocation>
</comment>
<evidence type="ECO:0000313" key="11">
    <source>
        <dbReference type="EMBL" id="ABJ83813.1"/>
    </source>
</evidence>
<dbReference type="Pfam" id="PF02416">
    <property type="entry name" value="TatA_B_E"/>
    <property type="match status" value="1"/>
</dbReference>
<keyword evidence="5 9" id="KW-1133">Transmembrane helix</keyword>
<evidence type="ECO:0000256" key="10">
    <source>
        <dbReference type="SAM" id="MobiDB-lite"/>
    </source>
</evidence>
<dbReference type="STRING" id="234267.Acid_2827"/>
<evidence type="ECO:0000256" key="5">
    <source>
        <dbReference type="ARBA" id="ARBA00022989"/>
    </source>
</evidence>
<protein>
    <recommendedName>
        <fullName evidence="9">Sec-independent protein translocase protein TatA</fullName>
    </recommendedName>
</protein>
<dbReference type="EMBL" id="CP000473">
    <property type="protein sequence ID" value="ABJ83813.1"/>
    <property type="molecule type" value="Genomic_DNA"/>
</dbReference>
<feature type="compositionally biased region" description="Low complexity" evidence="10">
    <location>
        <begin position="89"/>
        <end position="111"/>
    </location>
</feature>
<comment type="function">
    <text evidence="8">Part of the twin-arginine translocation (Tat) system that transports large folded proteins containing a characteristic twin-arginine motif in their signal peptide across the thylakoid membrane. Involved in delta pH-dependent protein transport required for chloroplast development, especially thylakoid membrane formation. TATC and TATB mediate precursor recognition, whereas TATA facilitates translocation.</text>
</comment>
<feature type="transmembrane region" description="Helical" evidence="9">
    <location>
        <begin position="6"/>
        <end position="22"/>
    </location>
</feature>
<feature type="region of interest" description="Disordered" evidence="10">
    <location>
        <begin position="89"/>
        <end position="160"/>
    </location>
</feature>
<comment type="function">
    <text evidence="9">Part of the twin-arginine translocation (Tat) system that transports large folded proteins containing a characteristic twin-arginine motif in their signal peptide across membranes. TatA could form the protein-conducting channel of the Tat system.</text>
</comment>